<dbReference type="OrthoDB" id="2412610at2"/>
<dbReference type="AlphaFoldDB" id="A0A428MTP6"/>
<evidence type="ECO:0000313" key="2">
    <source>
        <dbReference type="EMBL" id="RSL29498.1"/>
    </source>
</evidence>
<evidence type="ECO:0000313" key="3">
    <source>
        <dbReference type="Proteomes" id="UP000275076"/>
    </source>
</evidence>
<sequence length="190" mass="21502">MTGKSINIWKWLFFILIGAILFFFLILFFLVSTSKEDTDEEQAPVSDNDEFQEYFSVQLTRTQLNQLLNEQIEAENVDINFGENNARITSGFQFMGRSIEAEMEFEPQALEDGNIALVQRNVSLGNFSLPGSEVLALMDSQADLPDYVDIQSEQGQILISLDQLEVGDDYHIQADTFQLAQDDIELSVGK</sequence>
<keyword evidence="3" id="KW-1185">Reference proteome</keyword>
<dbReference type="Pfam" id="PF09911">
    <property type="entry name" value="DUF2140"/>
    <property type="match status" value="1"/>
</dbReference>
<proteinExistence type="predicted"/>
<keyword evidence="1" id="KW-1133">Transmembrane helix</keyword>
<gene>
    <name evidence="2" type="ORF">D7Z54_30985</name>
</gene>
<dbReference type="Proteomes" id="UP000275076">
    <property type="component" value="Unassembled WGS sequence"/>
</dbReference>
<evidence type="ECO:0000256" key="1">
    <source>
        <dbReference type="SAM" id="Phobius"/>
    </source>
</evidence>
<dbReference type="RefSeq" id="WP_125562440.1">
    <property type="nucleotide sequence ID" value="NZ_RBVX01000064.1"/>
</dbReference>
<comment type="caution">
    <text evidence="2">The sequence shown here is derived from an EMBL/GenBank/DDBJ whole genome shotgun (WGS) entry which is preliminary data.</text>
</comment>
<accession>A0A428MTP6</accession>
<keyword evidence="1" id="KW-0812">Transmembrane</keyword>
<dbReference type="InterPro" id="IPR018672">
    <property type="entry name" value="DUF2140"/>
</dbReference>
<reference evidence="2 3" key="1">
    <citation type="submission" date="2018-10" db="EMBL/GenBank/DDBJ databases">
        <title>Draft genome sequence of Bacillus salarius IM0101, isolated from a hypersaline soil in Inner Mongolia, China.</title>
        <authorList>
            <person name="Yamprayoonswat W."/>
            <person name="Boonvisut S."/>
            <person name="Jumpathong W."/>
            <person name="Sittihan S."/>
            <person name="Ruangsuj P."/>
            <person name="Wanthongcharoen S."/>
            <person name="Thongpramul N."/>
            <person name="Pimmason S."/>
            <person name="Yu B."/>
            <person name="Yasawong M."/>
        </authorList>
    </citation>
    <scope>NUCLEOTIDE SEQUENCE [LARGE SCALE GENOMIC DNA]</scope>
    <source>
        <strain evidence="2 3">IM0101</strain>
    </source>
</reference>
<protein>
    <submittedName>
        <fullName evidence="2">DUF2140 family protein</fullName>
    </submittedName>
</protein>
<organism evidence="2 3">
    <name type="scientific">Salibacterium salarium</name>
    <dbReference type="NCBI Taxonomy" id="284579"/>
    <lineage>
        <taxon>Bacteria</taxon>
        <taxon>Bacillati</taxon>
        <taxon>Bacillota</taxon>
        <taxon>Bacilli</taxon>
        <taxon>Bacillales</taxon>
        <taxon>Bacillaceae</taxon>
    </lineage>
</organism>
<dbReference type="EMBL" id="RBVX01000064">
    <property type="protein sequence ID" value="RSL29498.1"/>
    <property type="molecule type" value="Genomic_DNA"/>
</dbReference>
<name>A0A428MTP6_9BACI</name>
<keyword evidence="1" id="KW-0472">Membrane</keyword>
<feature type="transmembrane region" description="Helical" evidence="1">
    <location>
        <begin position="12"/>
        <end position="31"/>
    </location>
</feature>